<dbReference type="PANTHER" id="PTHR46429:SF1">
    <property type="entry name" value="23S RRNA (GUANOSINE-2'-O-)-METHYLTRANSFERASE RLMB"/>
    <property type="match status" value="1"/>
</dbReference>
<dbReference type="SUPFAM" id="SSF75217">
    <property type="entry name" value="alpha/beta knot"/>
    <property type="match status" value="1"/>
</dbReference>
<dbReference type="Proteomes" id="UP001162030">
    <property type="component" value="Chromosome"/>
</dbReference>
<dbReference type="InterPro" id="IPR029028">
    <property type="entry name" value="Alpha/beta_knot_MTases"/>
</dbReference>
<dbReference type="SMART" id="SM00967">
    <property type="entry name" value="SpoU_sub_bind"/>
    <property type="match status" value="1"/>
</dbReference>
<evidence type="ECO:0000259" key="8">
    <source>
        <dbReference type="SMART" id="SM00967"/>
    </source>
</evidence>
<keyword evidence="1 6" id="KW-0963">Cytoplasm</keyword>
<feature type="binding site" evidence="6">
    <location>
        <position position="199"/>
    </location>
    <ligand>
        <name>S-adenosyl-L-methionine</name>
        <dbReference type="ChEBI" id="CHEBI:59789"/>
    </ligand>
</feature>
<dbReference type="InterPro" id="IPR004441">
    <property type="entry name" value="rRNA_MeTrfase_TrmH"/>
</dbReference>
<evidence type="ECO:0000256" key="4">
    <source>
        <dbReference type="ARBA" id="ARBA00022679"/>
    </source>
</evidence>
<evidence type="ECO:0000256" key="3">
    <source>
        <dbReference type="ARBA" id="ARBA00022603"/>
    </source>
</evidence>
<evidence type="ECO:0000256" key="5">
    <source>
        <dbReference type="ARBA" id="ARBA00022691"/>
    </source>
</evidence>
<dbReference type="NCBIfam" id="TIGR00186">
    <property type="entry name" value="rRNA_methyl_3"/>
    <property type="match status" value="1"/>
</dbReference>
<feature type="binding site" evidence="6">
    <location>
        <position position="219"/>
    </location>
    <ligand>
        <name>S-adenosyl-L-methionine</name>
        <dbReference type="ChEBI" id="CHEBI:59789"/>
    </ligand>
</feature>
<keyword evidence="2 6" id="KW-0698">rRNA processing</keyword>
<dbReference type="CDD" id="cd18103">
    <property type="entry name" value="SpoU-like_RlmB"/>
    <property type="match status" value="1"/>
</dbReference>
<dbReference type="Pfam" id="PF00588">
    <property type="entry name" value="SpoU_methylase"/>
    <property type="match status" value="1"/>
</dbReference>
<keyword evidence="3 6" id="KW-0489">Methyltransferase</keyword>
<keyword evidence="10" id="KW-1185">Reference proteome</keyword>
<keyword evidence="5 6" id="KW-0949">S-adenosyl-L-methionine</keyword>
<protein>
    <recommendedName>
        <fullName evidence="6">23S rRNA (guanosine-2'-O-)-methyltransferase RlmB</fullName>
        <ecNumber evidence="6">2.1.1.185</ecNumber>
    </recommendedName>
    <alternativeName>
        <fullName evidence="6">23S rRNA (guanosine2251 2'-O)-methyltransferase</fullName>
    </alternativeName>
    <alternativeName>
        <fullName evidence="6">23S rRNA Gm2251 2'-O-methyltransferase</fullName>
    </alternativeName>
</protein>
<comment type="subcellular location">
    <subcellularLocation>
        <location evidence="6">Cytoplasm</location>
    </subcellularLocation>
</comment>
<comment type="catalytic activity">
    <reaction evidence="6">
        <text>guanosine(2251) in 23S rRNA + S-adenosyl-L-methionine = 2'-O-methylguanosine(2251) in 23S rRNA + S-adenosyl-L-homocysteine + H(+)</text>
        <dbReference type="Rhea" id="RHEA:24140"/>
        <dbReference type="Rhea" id="RHEA-COMP:10239"/>
        <dbReference type="Rhea" id="RHEA-COMP:10241"/>
        <dbReference type="ChEBI" id="CHEBI:15378"/>
        <dbReference type="ChEBI" id="CHEBI:57856"/>
        <dbReference type="ChEBI" id="CHEBI:59789"/>
        <dbReference type="ChEBI" id="CHEBI:74269"/>
        <dbReference type="ChEBI" id="CHEBI:74445"/>
        <dbReference type="EC" id="2.1.1.185"/>
    </reaction>
</comment>
<dbReference type="SUPFAM" id="SSF55315">
    <property type="entry name" value="L30e-like"/>
    <property type="match status" value="1"/>
</dbReference>
<evidence type="ECO:0000313" key="10">
    <source>
        <dbReference type="Proteomes" id="UP001162030"/>
    </source>
</evidence>
<dbReference type="PANTHER" id="PTHR46429">
    <property type="entry name" value="23S RRNA (GUANOSINE-2'-O-)-METHYLTRANSFERASE RLMB"/>
    <property type="match status" value="1"/>
</dbReference>
<comment type="similarity">
    <text evidence="6">Belongs to the class IV-like SAM-binding methyltransferase superfamily. RNA methyltransferase TrmH family. RlmB subfamily.</text>
</comment>
<dbReference type="EC" id="2.1.1.185" evidence="6"/>
<dbReference type="InterPro" id="IPR029064">
    <property type="entry name" value="Ribosomal_eL30-like_sf"/>
</dbReference>
<dbReference type="Pfam" id="PF08032">
    <property type="entry name" value="SpoU_sub_bind"/>
    <property type="match status" value="1"/>
</dbReference>
<dbReference type="EMBL" id="OX458333">
    <property type="protein sequence ID" value="CAI8728293.1"/>
    <property type="molecule type" value="Genomic_DNA"/>
</dbReference>
<dbReference type="InterPro" id="IPR001537">
    <property type="entry name" value="SpoU_MeTrfase"/>
</dbReference>
<evidence type="ECO:0000256" key="2">
    <source>
        <dbReference type="ARBA" id="ARBA00022552"/>
    </source>
</evidence>
<comment type="function">
    <text evidence="6">Specifically methylates the ribose of guanosine 2251 in 23S rRNA.</text>
</comment>
<dbReference type="RefSeq" id="WP_051331708.1">
    <property type="nucleotide sequence ID" value="NZ_OX458333.1"/>
</dbReference>
<dbReference type="Gene3D" id="3.40.1280.10">
    <property type="match status" value="1"/>
</dbReference>
<dbReference type="GO" id="GO:0008168">
    <property type="term" value="F:methyltransferase activity"/>
    <property type="evidence" value="ECO:0007669"/>
    <property type="project" value="UniProtKB-KW"/>
</dbReference>
<organism evidence="9 10">
    <name type="scientific">Methylocaldum szegediense</name>
    <dbReference type="NCBI Taxonomy" id="73780"/>
    <lineage>
        <taxon>Bacteria</taxon>
        <taxon>Pseudomonadati</taxon>
        <taxon>Pseudomonadota</taxon>
        <taxon>Gammaproteobacteria</taxon>
        <taxon>Methylococcales</taxon>
        <taxon>Methylococcaceae</taxon>
        <taxon>Methylocaldum</taxon>
    </lineage>
</organism>
<evidence type="ECO:0000256" key="1">
    <source>
        <dbReference type="ARBA" id="ARBA00022490"/>
    </source>
</evidence>
<feature type="domain" description="RNA 2-O ribose methyltransferase substrate binding" evidence="8">
    <location>
        <begin position="6"/>
        <end position="82"/>
    </location>
</feature>
<accession>A0ABN8WWI8</accession>
<feature type="binding site" evidence="6">
    <location>
        <position position="228"/>
    </location>
    <ligand>
        <name>S-adenosyl-L-methionine</name>
        <dbReference type="ChEBI" id="CHEBI:59789"/>
    </ligand>
</feature>
<keyword evidence="4 6" id="KW-0808">Transferase</keyword>
<dbReference type="Gene3D" id="3.30.1330.30">
    <property type="match status" value="1"/>
</dbReference>
<evidence type="ECO:0000313" key="9">
    <source>
        <dbReference type="EMBL" id="CAI8728293.1"/>
    </source>
</evidence>
<reference evidence="9 10" key="1">
    <citation type="submission" date="2023-03" db="EMBL/GenBank/DDBJ databases">
        <authorList>
            <person name="Pearce D."/>
        </authorList>
    </citation>
    <scope>NUCLEOTIDE SEQUENCE [LARGE SCALE GENOMIC DNA]</scope>
    <source>
        <strain evidence="9">Msz</strain>
    </source>
</reference>
<gene>
    <name evidence="6 9" type="primary">rlmB</name>
    <name evidence="9" type="ORF">MSZNOR_0228</name>
</gene>
<feature type="region of interest" description="Disordered" evidence="7">
    <location>
        <begin position="249"/>
        <end position="269"/>
    </location>
</feature>
<dbReference type="HAMAP" id="MF_01887">
    <property type="entry name" value="23SrRNA_methyltr_B"/>
    <property type="match status" value="1"/>
</dbReference>
<evidence type="ECO:0000256" key="7">
    <source>
        <dbReference type="SAM" id="MobiDB-lite"/>
    </source>
</evidence>
<sequence>MKRRRRVAGLHAVEAALENAPDRIITAWIDPQREDGRITAIERKLASLGIPVQPAGRPRLDALAESRKHQGIVLELKPASELGESELRDALASLSEQPFFLVLDHVQDPHNLGACLRSADAAGVHGVIITKDQSAGLTPTVAKVASGAAETVPVYRVTNLNRVLGWLKDAGLWVVGAAGEAEQSLYEVDFSVPLALVVGAEGRGLRRLTRESCDFLVKIPMFGHVESLNLSVATGVLLFETVRQRTQPSLSNAASRARRPESSSSEPKA</sequence>
<evidence type="ECO:0000256" key="6">
    <source>
        <dbReference type="HAMAP-Rule" id="MF_01887"/>
    </source>
</evidence>
<dbReference type="InterPro" id="IPR013123">
    <property type="entry name" value="SpoU_subst-bd"/>
</dbReference>
<name>A0ABN8WWI8_9GAMM</name>
<dbReference type="InterPro" id="IPR029026">
    <property type="entry name" value="tRNA_m1G_MTases_N"/>
</dbReference>
<dbReference type="GO" id="GO:0032259">
    <property type="term" value="P:methylation"/>
    <property type="evidence" value="ECO:0007669"/>
    <property type="project" value="UniProtKB-KW"/>
</dbReference>
<dbReference type="InterPro" id="IPR024915">
    <property type="entry name" value="23S_rRNA_MeTrfase_RlmB"/>
</dbReference>
<proteinExistence type="inferred from homology"/>